<dbReference type="VEuPathDB" id="ToxoDB:LOC34619700"/>
<keyword evidence="2" id="KW-1185">Reference proteome</keyword>
<protein>
    <submittedName>
        <fullName evidence="1">Uncharacterized protein</fullName>
    </submittedName>
</protein>
<accession>A0A1D3D7P7</accession>
<reference evidence="1 2" key="1">
    <citation type="journal article" date="2016" name="BMC Genomics">
        <title>Comparative genomics reveals Cyclospora cayetanensis possesses coccidia-like metabolism and invasion components but unique surface antigens.</title>
        <authorList>
            <person name="Liu S."/>
            <person name="Wang L."/>
            <person name="Zheng H."/>
            <person name="Xu Z."/>
            <person name="Roellig D.M."/>
            <person name="Li N."/>
            <person name="Frace M.A."/>
            <person name="Tang K."/>
            <person name="Arrowood M.J."/>
            <person name="Moss D.M."/>
            <person name="Zhang L."/>
            <person name="Feng Y."/>
            <person name="Xiao L."/>
        </authorList>
    </citation>
    <scope>NUCLEOTIDE SEQUENCE [LARGE SCALE GENOMIC DNA]</scope>
    <source>
        <strain evidence="1 2">CHN_HEN01</strain>
    </source>
</reference>
<evidence type="ECO:0000313" key="2">
    <source>
        <dbReference type="Proteomes" id="UP000095192"/>
    </source>
</evidence>
<sequence>MHGRSAVSLNARVPRRWILSCVNGGGTAAARPWQPFPASGACLSLNWAASAPPRAHPAAAGAAGGMIRRFGSLNPYAKGKTGTDMYVHPADEVEAQRPLAPDPYDGTYQRPQGAPDPRSISREQFHQFMYGKPQRFSKELKVAVMGCTLAGFGIGITWLTVYIMRPDDFEWVEEERKRIQEAKQRIQARIDKADSVGTSAA</sequence>
<proteinExistence type="predicted"/>
<dbReference type="VEuPathDB" id="ToxoDB:cyc_02930"/>
<comment type="caution">
    <text evidence="1">The sequence shown here is derived from an EMBL/GenBank/DDBJ whole genome shotgun (WGS) entry which is preliminary data.</text>
</comment>
<organism evidence="1 2">
    <name type="scientific">Cyclospora cayetanensis</name>
    <dbReference type="NCBI Taxonomy" id="88456"/>
    <lineage>
        <taxon>Eukaryota</taxon>
        <taxon>Sar</taxon>
        <taxon>Alveolata</taxon>
        <taxon>Apicomplexa</taxon>
        <taxon>Conoidasida</taxon>
        <taxon>Coccidia</taxon>
        <taxon>Eucoccidiorida</taxon>
        <taxon>Eimeriorina</taxon>
        <taxon>Eimeriidae</taxon>
        <taxon>Cyclospora</taxon>
    </lineage>
</organism>
<dbReference type="Proteomes" id="UP000095192">
    <property type="component" value="Unassembled WGS sequence"/>
</dbReference>
<dbReference type="EMBL" id="JROU02000376">
    <property type="protein sequence ID" value="OEH79465.1"/>
    <property type="molecule type" value="Genomic_DNA"/>
</dbReference>
<evidence type="ECO:0000313" key="1">
    <source>
        <dbReference type="EMBL" id="OEH79465.1"/>
    </source>
</evidence>
<dbReference type="AlphaFoldDB" id="A0A1D3D7P7"/>
<gene>
    <name evidence="1" type="ORF">cyc_02930</name>
</gene>
<name>A0A1D3D7P7_9EIME</name>
<dbReference type="OrthoDB" id="348158at2759"/>
<dbReference type="GeneID" id="34619700"/>